<feature type="transmembrane region" description="Helical" evidence="8">
    <location>
        <begin position="210"/>
        <end position="232"/>
    </location>
</feature>
<gene>
    <name evidence="10" type="ORF">NA57DRAFT_67754</name>
</gene>
<feature type="transmembrane region" description="Helical" evidence="8">
    <location>
        <begin position="39"/>
        <end position="55"/>
    </location>
</feature>
<keyword evidence="5 8" id="KW-0812">Transmembrane</keyword>
<evidence type="ECO:0000256" key="3">
    <source>
        <dbReference type="ARBA" id="ARBA00010425"/>
    </source>
</evidence>
<evidence type="ECO:0000256" key="8">
    <source>
        <dbReference type="SAM" id="Phobius"/>
    </source>
</evidence>
<evidence type="ECO:0000256" key="5">
    <source>
        <dbReference type="ARBA" id="ARBA00022692"/>
    </source>
</evidence>
<accession>A0A9P4M6D9</accession>
<dbReference type="EMBL" id="ML978130">
    <property type="protein sequence ID" value="KAF2096222.1"/>
    <property type="molecule type" value="Genomic_DNA"/>
</dbReference>
<comment type="function">
    <text evidence="1">Involved in the import of GDP-mannose from the cytoplasm into the Golgi lumen.</text>
</comment>
<feature type="domain" description="Sugar phosphate transporter" evidence="9">
    <location>
        <begin position="40"/>
        <end position="324"/>
    </location>
</feature>
<sequence length="343" mass="37271">MEEAEKRDLRPKDVESQIPQAAPKEDVQYEQGVSTNTKLFYLGIYFFFNLALTIYNKAVLGKFAFPWLLTALHSASAALGCYGLLLRGYFRLTKLSTYENMVLVAFSFLFTINIAMSNVSLALVSVPFHQIMRSTVPLFTIVIFRVFYARSYSTATYLSMIPLVLGVGLATYGDYYFTNVGFVLTLAGVVLAAIKTVITNRLMTGSLALPALEILLRMSPLAALQSILFSGATGELSSFLQYYADGNLTRPQILALAGNGVLAFLLNITSFQTNKLAGALTISVCGNIKQCLTILLGIVLFNVKVGPLNGAGMVVALAGAAWYSKVELSSKMKKTQARSGSAF</sequence>
<evidence type="ECO:0000313" key="10">
    <source>
        <dbReference type="EMBL" id="KAF2096222.1"/>
    </source>
</evidence>
<evidence type="ECO:0000256" key="2">
    <source>
        <dbReference type="ARBA" id="ARBA00004477"/>
    </source>
</evidence>
<comment type="similarity">
    <text evidence="3">Belongs to the TPT transporter family. SLC35D subfamily.</text>
</comment>
<keyword evidence="6 8" id="KW-1133">Transmembrane helix</keyword>
<keyword evidence="11" id="KW-1185">Reference proteome</keyword>
<comment type="caution">
    <text evidence="10">The sequence shown here is derived from an EMBL/GenBank/DDBJ whole genome shotgun (WGS) entry which is preliminary data.</text>
</comment>
<dbReference type="Proteomes" id="UP000799772">
    <property type="component" value="Unassembled WGS sequence"/>
</dbReference>
<comment type="subunit">
    <text evidence="4">Homooligomer.</text>
</comment>
<reference evidence="10" key="1">
    <citation type="journal article" date="2020" name="Stud. Mycol.">
        <title>101 Dothideomycetes genomes: a test case for predicting lifestyles and emergence of pathogens.</title>
        <authorList>
            <person name="Haridas S."/>
            <person name="Albert R."/>
            <person name="Binder M."/>
            <person name="Bloem J."/>
            <person name="Labutti K."/>
            <person name="Salamov A."/>
            <person name="Andreopoulos B."/>
            <person name="Baker S."/>
            <person name="Barry K."/>
            <person name="Bills G."/>
            <person name="Bluhm B."/>
            <person name="Cannon C."/>
            <person name="Castanera R."/>
            <person name="Culley D."/>
            <person name="Daum C."/>
            <person name="Ezra D."/>
            <person name="Gonzalez J."/>
            <person name="Henrissat B."/>
            <person name="Kuo A."/>
            <person name="Liang C."/>
            <person name="Lipzen A."/>
            <person name="Lutzoni F."/>
            <person name="Magnuson J."/>
            <person name="Mondo S."/>
            <person name="Nolan M."/>
            <person name="Ohm R."/>
            <person name="Pangilinan J."/>
            <person name="Park H.-J."/>
            <person name="Ramirez L."/>
            <person name="Alfaro M."/>
            <person name="Sun H."/>
            <person name="Tritt A."/>
            <person name="Yoshinaga Y."/>
            <person name="Zwiers L.-H."/>
            <person name="Turgeon B."/>
            <person name="Goodwin S."/>
            <person name="Spatafora J."/>
            <person name="Crous P."/>
            <person name="Grigoriev I."/>
        </authorList>
    </citation>
    <scope>NUCLEOTIDE SEQUENCE</scope>
    <source>
        <strain evidence="10">CBS 133067</strain>
    </source>
</reference>
<dbReference type="AlphaFoldDB" id="A0A9P4M6D9"/>
<protein>
    <submittedName>
        <fullName evidence="10">TPT-domain-containing protein</fullName>
    </submittedName>
</protein>
<comment type="subcellular location">
    <subcellularLocation>
        <location evidence="2">Endoplasmic reticulum membrane</location>
        <topology evidence="2">Multi-pass membrane protein</topology>
    </subcellularLocation>
</comment>
<feature type="transmembrane region" description="Helical" evidence="8">
    <location>
        <begin position="252"/>
        <end position="269"/>
    </location>
</feature>
<dbReference type="InterPro" id="IPR004853">
    <property type="entry name" value="Sugar_P_trans_dom"/>
</dbReference>
<evidence type="ECO:0000256" key="7">
    <source>
        <dbReference type="ARBA" id="ARBA00023136"/>
    </source>
</evidence>
<name>A0A9P4M6D9_9PEZI</name>
<evidence type="ECO:0000259" key="9">
    <source>
        <dbReference type="Pfam" id="PF03151"/>
    </source>
</evidence>
<dbReference type="OrthoDB" id="10261634at2759"/>
<organism evidence="10 11">
    <name type="scientific">Rhizodiscina lignyota</name>
    <dbReference type="NCBI Taxonomy" id="1504668"/>
    <lineage>
        <taxon>Eukaryota</taxon>
        <taxon>Fungi</taxon>
        <taxon>Dikarya</taxon>
        <taxon>Ascomycota</taxon>
        <taxon>Pezizomycotina</taxon>
        <taxon>Dothideomycetes</taxon>
        <taxon>Pleosporomycetidae</taxon>
        <taxon>Aulographales</taxon>
        <taxon>Rhizodiscinaceae</taxon>
        <taxon>Rhizodiscina</taxon>
    </lineage>
</organism>
<feature type="transmembrane region" description="Helical" evidence="8">
    <location>
        <begin position="179"/>
        <end position="198"/>
    </location>
</feature>
<feature type="transmembrane region" description="Helical" evidence="8">
    <location>
        <begin position="130"/>
        <end position="148"/>
    </location>
</feature>
<evidence type="ECO:0000256" key="4">
    <source>
        <dbReference type="ARBA" id="ARBA00011182"/>
    </source>
</evidence>
<feature type="transmembrane region" description="Helical" evidence="8">
    <location>
        <begin position="67"/>
        <end position="90"/>
    </location>
</feature>
<evidence type="ECO:0000313" key="11">
    <source>
        <dbReference type="Proteomes" id="UP000799772"/>
    </source>
</evidence>
<evidence type="ECO:0000256" key="6">
    <source>
        <dbReference type="ARBA" id="ARBA00022989"/>
    </source>
</evidence>
<evidence type="ECO:0000256" key="1">
    <source>
        <dbReference type="ARBA" id="ARBA00003420"/>
    </source>
</evidence>
<dbReference type="InterPro" id="IPR050186">
    <property type="entry name" value="TPT_transporter"/>
</dbReference>
<dbReference type="GO" id="GO:0005789">
    <property type="term" value="C:endoplasmic reticulum membrane"/>
    <property type="evidence" value="ECO:0007669"/>
    <property type="project" value="UniProtKB-SubCell"/>
</dbReference>
<dbReference type="Pfam" id="PF03151">
    <property type="entry name" value="TPT"/>
    <property type="match status" value="1"/>
</dbReference>
<feature type="transmembrane region" description="Helical" evidence="8">
    <location>
        <begin position="307"/>
        <end position="324"/>
    </location>
</feature>
<feature type="transmembrane region" description="Helical" evidence="8">
    <location>
        <begin position="155"/>
        <end position="173"/>
    </location>
</feature>
<proteinExistence type="inferred from homology"/>
<keyword evidence="7 8" id="KW-0472">Membrane</keyword>
<feature type="transmembrane region" description="Helical" evidence="8">
    <location>
        <begin position="276"/>
        <end position="301"/>
    </location>
</feature>
<feature type="transmembrane region" description="Helical" evidence="8">
    <location>
        <begin position="102"/>
        <end position="124"/>
    </location>
</feature>
<dbReference type="PANTHER" id="PTHR11132">
    <property type="entry name" value="SOLUTE CARRIER FAMILY 35"/>
    <property type="match status" value="1"/>
</dbReference>